<comment type="caution">
    <text evidence="1">The sequence shown here is derived from an EMBL/GenBank/DDBJ whole genome shotgun (WGS) entry which is preliminary data.</text>
</comment>
<proteinExistence type="predicted"/>
<gene>
    <name evidence="1" type="ORF">J3Q64DRAFT_1628753</name>
</gene>
<reference evidence="1 2" key="1">
    <citation type="submission" date="2024-04" db="EMBL/GenBank/DDBJ databases">
        <title>Symmetric and asymmetric DNA N6-adenine methylation regulates different biological responses in Mucorales.</title>
        <authorList>
            <consortium name="Lawrence Berkeley National Laboratory"/>
            <person name="Lax C."/>
            <person name="Mondo S.J."/>
            <person name="Osorio-Concepcion M."/>
            <person name="Muszewska A."/>
            <person name="Corrochano-Luque M."/>
            <person name="Gutierrez G."/>
            <person name="Riley R."/>
            <person name="Lipzen A."/>
            <person name="Guo J."/>
            <person name="Hundley H."/>
            <person name="Amirebrahimi M."/>
            <person name="Ng V."/>
            <person name="Lorenzo-Gutierrez D."/>
            <person name="Binder U."/>
            <person name="Yang J."/>
            <person name="Song Y."/>
            <person name="Canovas D."/>
            <person name="Navarro E."/>
            <person name="Freitag M."/>
            <person name="Gabaldon T."/>
            <person name="Grigoriev I.V."/>
            <person name="Corrochano L.M."/>
            <person name="Nicolas F.E."/>
            <person name="Garre V."/>
        </authorList>
    </citation>
    <scope>NUCLEOTIDE SEQUENCE [LARGE SCALE GENOMIC DNA]</scope>
    <source>
        <strain evidence="1 2">L51</strain>
    </source>
</reference>
<dbReference type="EMBL" id="JBCLYO010000001">
    <property type="protein sequence ID" value="KAL0096306.1"/>
    <property type="molecule type" value="Genomic_DNA"/>
</dbReference>
<protein>
    <recommendedName>
        <fullName evidence="3">DUF908 domain-containing protein</fullName>
    </recommendedName>
</protein>
<accession>A0ABR3BC70</accession>
<evidence type="ECO:0000313" key="2">
    <source>
        <dbReference type="Proteomes" id="UP001448207"/>
    </source>
</evidence>
<keyword evidence="2" id="KW-1185">Reference proteome</keyword>
<organism evidence="1 2">
    <name type="scientific">Phycomyces blakesleeanus</name>
    <dbReference type="NCBI Taxonomy" id="4837"/>
    <lineage>
        <taxon>Eukaryota</taxon>
        <taxon>Fungi</taxon>
        <taxon>Fungi incertae sedis</taxon>
        <taxon>Mucoromycota</taxon>
        <taxon>Mucoromycotina</taxon>
        <taxon>Mucoromycetes</taxon>
        <taxon>Mucorales</taxon>
        <taxon>Phycomycetaceae</taxon>
        <taxon>Phycomyces</taxon>
    </lineage>
</organism>
<evidence type="ECO:0000313" key="1">
    <source>
        <dbReference type="EMBL" id="KAL0096306.1"/>
    </source>
</evidence>
<name>A0ABR3BC70_PHYBL</name>
<dbReference type="Proteomes" id="UP001448207">
    <property type="component" value="Unassembled WGS sequence"/>
</dbReference>
<evidence type="ECO:0008006" key="3">
    <source>
        <dbReference type="Google" id="ProtNLM"/>
    </source>
</evidence>
<feature type="non-terminal residue" evidence="1">
    <location>
        <position position="1"/>
    </location>
</feature>
<feature type="non-terminal residue" evidence="1">
    <location>
        <position position="99"/>
    </location>
</feature>
<sequence>PLLRSTIKQLEEGPEDQIPNQANTVLHWTFPRGDLFHWVAVLDRFDSILSRVCKEYDIEGKIQSRDFDAPTKKLVLAITNLSRVLFENCTNRNIYNSYD</sequence>